<proteinExistence type="predicted"/>
<dbReference type="InParanoid" id="G0EHR3"/>
<dbReference type="SUPFAM" id="SSF53335">
    <property type="entry name" value="S-adenosyl-L-methionine-dependent methyltransferases"/>
    <property type="match status" value="1"/>
</dbReference>
<reference evidence="5 6" key="1">
    <citation type="journal article" date="2011" name="Stand. Genomic Sci.">
        <title>Complete genome sequence of the hyperthermophilic chemolithoautotroph Pyrolobus fumarii type strain (1A).</title>
        <authorList>
            <person name="Anderson I."/>
            <person name="Goker M."/>
            <person name="Nolan M."/>
            <person name="Lucas S."/>
            <person name="Hammon N."/>
            <person name="Deshpande S."/>
            <person name="Cheng J.F."/>
            <person name="Tapia R."/>
            <person name="Han C."/>
            <person name="Goodwin L."/>
            <person name="Pitluck S."/>
            <person name="Huntemann M."/>
            <person name="Liolios K."/>
            <person name="Ivanova N."/>
            <person name="Pagani I."/>
            <person name="Mavromatis K."/>
            <person name="Ovchinikova G."/>
            <person name="Pati A."/>
            <person name="Chen A."/>
            <person name="Palaniappan K."/>
            <person name="Land M."/>
            <person name="Hauser L."/>
            <person name="Brambilla E.M."/>
            <person name="Huber H."/>
            <person name="Yasawong M."/>
            <person name="Rohde M."/>
            <person name="Spring S."/>
            <person name="Abt B."/>
            <person name="Sikorski J."/>
            <person name="Wirth R."/>
            <person name="Detter J.C."/>
            <person name="Woyke T."/>
            <person name="Bristow J."/>
            <person name="Eisen J.A."/>
            <person name="Markowitz V."/>
            <person name="Hugenholtz P."/>
            <person name="Kyrpides N.C."/>
            <person name="Klenk H.P."/>
            <person name="Lapidus A."/>
        </authorList>
    </citation>
    <scope>NUCLEOTIDE SEQUENCE [LARGE SCALE GENOMIC DNA]</scope>
    <source>
        <strain evidence="6">DSM 11204 / 1A</strain>
    </source>
</reference>
<dbReference type="GO" id="GO:0016279">
    <property type="term" value="F:protein-lysine N-methyltransferase activity"/>
    <property type="evidence" value="ECO:0007669"/>
    <property type="project" value="InterPro"/>
</dbReference>
<protein>
    <submittedName>
        <fullName evidence="5">Methyltransferase type 11</fullName>
    </submittedName>
</protein>
<keyword evidence="2 5" id="KW-0808">Transferase</keyword>
<dbReference type="GeneID" id="11138746"/>
<evidence type="ECO:0000256" key="2">
    <source>
        <dbReference type="ARBA" id="ARBA00022679"/>
    </source>
</evidence>
<evidence type="ECO:0000256" key="3">
    <source>
        <dbReference type="ARBA" id="ARBA00022691"/>
    </source>
</evidence>
<gene>
    <name evidence="5" type="ordered locus">Pyrfu_1559</name>
</gene>
<keyword evidence="6" id="KW-1185">Reference proteome</keyword>
<accession>G0EHR3</accession>
<dbReference type="STRING" id="694429.Pyrfu_1559"/>
<feature type="domain" description="Methyltransferase" evidence="4">
    <location>
        <begin position="41"/>
        <end position="111"/>
    </location>
</feature>
<name>G0EHR3_PYRF1</name>
<dbReference type="InterPro" id="IPR029063">
    <property type="entry name" value="SAM-dependent_MTases_sf"/>
</dbReference>
<dbReference type="Proteomes" id="UP000001037">
    <property type="component" value="Chromosome"/>
</dbReference>
<organism evidence="5 6">
    <name type="scientific">Pyrolobus fumarii (strain DSM 11204 / 1A)</name>
    <dbReference type="NCBI Taxonomy" id="694429"/>
    <lineage>
        <taxon>Archaea</taxon>
        <taxon>Thermoproteota</taxon>
        <taxon>Thermoprotei</taxon>
        <taxon>Desulfurococcales</taxon>
        <taxon>Pyrodictiaceae</taxon>
        <taxon>Pyrolobus</taxon>
    </lineage>
</organism>
<sequence length="175" mass="19712">MNYKGSVVASVPWVPTNDEVIEKLIEVLKEHTMKLGRGLFVDIGCGDGRVAIAVAQRLGLPTLCVEVKAELAARARRNVERAGVGHLVDVLQGDFFTFDFSRAKYVYMYLLLSVNTKLEPKLRTELNKGTLVITLDFPIPGWKSVKQIELDHRSWQRRLYVYLKGVSDDHTPALT</sequence>
<dbReference type="HOGENOM" id="CLU_068443_2_1_2"/>
<evidence type="ECO:0000313" key="5">
    <source>
        <dbReference type="EMBL" id="AEM39416.1"/>
    </source>
</evidence>
<keyword evidence="1 5" id="KW-0489">Methyltransferase</keyword>
<dbReference type="PANTHER" id="PTHR13610">
    <property type="entry name" value="METHYLTRANSFERASE DOMAIN-CONTAINING PROTEIN"/>
    <property type="match status" value="1"/>
</dbReference>
<evidence type="ECO:0000313" key="6">
    <source>
        <dbReference type="Proteomes" id="UP000001037"/>
    </source>
</evidence>
<dbReference type="KEGG" id="pfm:Pyrfu_1559"/>
<dbReference type="PANTHER" id="PTHR13610:SF11">
    <property type="entry name" value="METHYLTRANSFERASE DOMAIN-CONTAINING PROTEIN"/>
    <property type="match status" value="1"/>
</dbReference>
<dbReference type="RefSeq" id="WP_014027093.1">
    <property type="nucleotide sequence ID" value="NC_015931.1"/>
</dbReference>
<dbReference type="eggNOG" id="arCOG01631">
    <property type="taxonomic scope" value="Archaea"/>
</dbReference>
<evidence type="ECO:0000259" key="4">
    <source>
        <dbReference type="Pfam" id="PF13649"/>
    </source>
</evidence>
<dbReference type="InterPro" id="IPR026170">
    <property type="entry name" value="FAM173A/B"/>
</dbReference>
<evidence type="ECO:0000256" key="1">
    <source>
        <dbReference type="ARBA" id="ARBA00022603"/>
    </source>
</evidence>
<dbReference type="GO" id="GO:0032259">
    <property type="term" value="P:methylation"/>
    <property type="evidence" value="ECO:0007669"/>
    <property type="project" value="UniProtKB-KW"/>
</dbReference>
<dbReference type="Pfam" id="PF13649">
    <property type="entry name" value="Methyltransf_25"/>
    <property type="match status" value="1"/>
</dbReference>
<keyword evidence="3" id="KW-0949">S-adenosyl-L-methionine</keyword>
<dbReference type="Gene3D" id="3.40.50.150">
    <property type="entry name" value="Vaccinia Virus protein VP39"/>
    <property type="match status" value="1"/>
</dbReference>
<dbReference type="AlphaFoldDB" id="G0EHR3"/>
<dbReference type="CDD" id="cd02440">
    <property type="entry name" value="AdoMet_MTases"/>
    <property type="match status" value="1"/>
</dbReference>
<dbReference type="InterPro" id="IPR041698">
    <property type="entry name" value="Methyltransf_25"/>
</dbReference>
<dbReference type="EMBL" id="CP002838">
    <property type="protein sequence ID" value="AEM39416.1"/>
    <property type="molecule type" value="Genomic_DNA"/>
</dbReference>